<accession>Q46PJ6</accession>
<gene>
    <name evidence="2" type="ordered locus">Reut_B5593</name>
</gene>
<dbReference type="eggNOG" id="COG3631">
    <property type="taxonomic scope" value="Bacteria"/>
</dbReference>
<dbReference type="KEGG" id="reu:Reut_B5593"/>
<proteinExistence type="predicted"/>
<sequence length="170" mass="18715">MLPFTRQCNWLHSFNNLPTSRTRRPPPMNAALIPNAQPTLAAWHEMLATHSFEGLGEIMADDVVFRSPVAHTPYPGRAAIVLVLTTVNQVFQEFRYHRSFASEDGHSVVLEFSAQVDGKQLKGIDMIRFDAQGKIAEFEVMIRPLSGLQALGAAMGARLASQKQVLTGAA</sequence>
<organism evidence="2">
    <name type="scientific">Cupriavidus pinatubonensis (strain JMP 134 / LMG 1197)</name>
    <name type="common">Cupriavidus necator (strain JMP 134)</name>
    <dbReference type="NCBI Taxonomy" id="264198"/>
    <lineage>
        <taxon>Bacteria</taxon>
        <taxon>Pseudomonadati</taxon>
        <taxon>Pseudomonadota</taxon>
        <taxon>Betaproteobacteria</taxon>
        <taxon>Burkholderiales</taxon>
        <taxon>Burkholderiaceae</taxon>
        <taxon>Cupriavidus</taxon>
    </lineage>
</organism>
<reference evidence="2" key="1">
    <citation type="submission" date="2005-08" db="EMBL/GenBank/DDBJ databases">
        <title>Complete sequence of chromosome 2 of Ralstonia eutropha JMP134.</title>
        <authorList>
            <person name="Copeland A."/>
            <person name="Lucas S."/>
            <person name="Lapidus A."/>
            <person name="Barry K."/>
            <person name="Detter J.C."/>
            <person name="Glavina T."/>
            <person name="Hammon N."/>
            <person name="Israni S."/>
            <person name="Pitluck S."/>
            <person name="Goltsman E."/>
            <person name="Martinez M."/>
            <person name="Schmutz J."/>
            <person name="Larimer F."/>
            <person name="Land M."/>
            <person name="Lykidis A."/>
            <person name="Richardson P."/>
        </authorList>
    </citation>
    <scope>NUCLEOTIDE SEQUENCE [LARGE SCALE GENOMIC DNA]</scope>
    <source>
        <strain evidence="2">JMP134</strain>
    </source>
</reference>
<dbReference type="HOGENOM" id="CLU_119884_2_0_4"/>
<dbReference type="SMR" id="Q46PJ6"/>
<dbReference type="SUPFAM" id="SSF54427">
    <property type="entry name" value="NTF2-like"/>
    <property type="match status" value="1"/>
</dbReference>
<protein>
    <recommendedName>
        <fullName evidence="1">SnoaL-like domain-containing protein</fullName>
    </recommendedName>
</protein>
<name>Q46PJ6_CUPPJ</name>
<feature type="domain" description="SnoaL-like" evidence="1">
    <location>
        <begin position="41"/>
        <end position="137"/>
    </location>
</feature>
<evidence type="ECO:0000313" key="2">
    <source>
        <dbReference type="EMBL" id="AAZ64938.1"/>
    </source>
</evidence>
<dbReference type="Gene3D" id="3.10.450.50">
    <property type="match status" value="1"/>
</dbReference>
<dbReference type="DNASU" id="3612947"/>
<dbReference type="STRING" id="264198.Reut_B5593"/>
<dbReference type="Pfam" id="PF12680">
    <property type="entry name" value="SnoaL_2"/>
    <property type="match status" value="1"/>
</dbReference>
<dbReference type="InterPro" id="IPR037401">
    <property type="entry name" value="SnoaL-like"/>
</dbReference>
<dbReference type="EMBL" id="CP000091">
    <property type="protein sequence ID" value="AAZ64938.1"/>
    <property type="molecule type" value="Genomic_DNA"/>
</dbReference>
<dbReference type="InterPro" id="IPR032710">
    <property type="entry name" value="NTF2-like_dom_sf"/>
</dbReference>
<evidence type="ECO:0000259" key="1">
    <source>
        <dbReference type="Pfam" id="PF12680"/>
    </source>
</evidence>
<dbReference type="AlphaFoldDB" id="Q46PJ6"/>